<protein>
    <submittedName>
        <fullName evidence="3">Uncharacterized protein</fullName>
    </submittedName>
</protein>
<evidence type="ECO:0000256" key="1">
    <source>
        <dbReference type="SAM" id="MobiDB-lite"/>
    </source>
</evidence>
<reference evidence="3 4" key="1">
    <citation type="submission" date="2018-09" db="EMBL/GenBank/DDBJ databases">
        <title>Genome sequencing of Lachnoanaerobaculum umeaense DSM 23576.</title>
        <authorList>
            <person name="Kook J.-K."/>
            <person name="Park S.-N."/>
            <person name="Lim Y.K."/>
        </authorList>
    </citation>
    <scope>NUCLEOTIDE SEQUENCE [LARGE SCALE GENOMIC DNA]</scope>
    <source>
        <strain evidence="4">DSM 23576 \ CCUG 58757</strain>
    </source>
</reference>
<dbReference type="OrthoDB" id="9815466at2"/>
<feature type="transmembrane region" description="Helical" evidence="2">
    <location>
        <begin position="113"/>
        <end position="133"/>
    </location>
</feature>
<feature type="transmembrane region" description="Helical" evidence="2">
    <location>
        <begin position="20"/>
        <end position="41"/>
    </location>
</feature>
<feature type="transmembrane region" description="Helical" evidence="2">
    <location>
        <begin position="74"/>
        <end position="93"/>
    </location>
</feature>
<feature type="compositionally biased region" description="Polar residues" evidence="1">
    <location>
        <begin position="870"/>
        <end position="879"/>
    </location>
</feature>
<feature type="transmembrane region" description="Helical" evidence="2">
    <location>
        <begin position="303"/>
        <end position="320"/>
    </location>
</feature>
<sequence>MEDFNLEIDEDSILSRRMVLILSFAIPVFIMLLIFVQRGIFPFGDESFLRTDMYHQYAPFFSEFKYKLSHGGSILYSWNLGMGINFSALYAYYLSSPMNWLIILCPQSLIIEFMTYMIVIKIGLCGLAFTYYLSKHVTNKKSGILFFGIFYALSGYMAAYSWNIMWLDCIAIFPIVCLGIEKLVKKGNGLLYAFSLGVCILSNYYISIMICLFMVIYFIVLHVIERNNTFKNFLISSVQFGVYSLLAGGLSAIVLLPEIYALKLTASSDFDFPTTFNSYFSIYDMIARHMANVQVETGLDHWPNIYCGVGVFVFFILYLLNKKISNKEKASYVSLLVFFLAGFSINVLNYIWHGLHYPNSLPARQSFIYIFLVLFICARAYDNIKSNTTKDLGTAFGISMMYILLAQKIVNNEDFHFAVFYVAMFFTGVYSLILYLHIKKRLSNVSLFLIALAFVVVESSVNTSLTSVTTINRSDYIKDNKDVRTLLSKLPMDDFYRIDKVNRKTKDDGAWMNFRTVSVFSSTANASVTDLFEKIGNESSMNAYSITGETPLIDMLFAVKYGIYTGESNNKNISLIDVSGNSYLYENPYTLPLGYMVDERFTDQWNLELGDPIDVQNDLAAVYGLPDIFEQIETIQDYSAVNFETDIDGEYYAYVGNPKVDEVEFTYDDGNNTKSFKNVKRHYILELGYLEGEKSGRIVNTDGDDSIDTRVYRINYDSLKKLYYILNKNPLYLTYISDTKLVGNVHTVEGTTLFTTIPYEEGWSVYVDGQKEEKIKLLGAFIGVELEKGQHEIEFKYLSSGTFSGILISVFSLAILLLIYLFIKVKNNDFKLFKLKKEQGLREDEIEEIDLDSVNTTNDGDGAKEIDNGNIETDNGNIETTEEVNDNNSQNETVDNKTVD</sequence>
<dbReference type="PANTHER" id="PTHR38454">
    <property type="entry name" value="INTEGRAL MEMBRANE PROTEIN-RELATED"/>
    <property type="match status" value="1"/>
</dbReference>
<feature type="transmembrane region" description="Helical" evidence="2">
    <location>
        <begin position="364"/>
        <end position="381"/>
    </location>
</feature>
<gene>
    <name evidence="3" type="ORF">D4A81_05780</name>
</gene>
<keyword evidence="4" id="KW-1185">Reference proteome</keyword>
<dbReference type="RefSeq" id="WP_111524970.1">
    <property type="nucleotide sequence ID" value="NZ_CP032364.1"/>
</dbReference>
<dbReference type="PANTHER" id="PTHR38454:SF1">
    <property type="entry name" value="INTEGRAL MEMBRANE PROTEIN"/>
    <property type="match status" value="1"/>
</dbReference>
<feature type="transmembrane region" description="Helical" evidence="2">
    <location>
        <begin position="393"/>
        <end position="410"/>
    </location>
</feature>
<feature type="transmembrane region" description="Helical" evidence="2">
    <location>
        <begin position="332"/>
        <end position="352"/>
    </location>
</feature>
<dbReference type="AlphaFoldDB" id="A0A385PZU5"/>
<dbReference type="InterPro" id="IPR018580">
    <property type="entry name" value="Uncharacterised_YfhO"/>
</dbReference>
<evidence type="ECO:0000313" key="3">
    <source>
        <dbReference type="EMBL" id="AYA99485.1"/>
    </source>
</evidence>
<keyword evidence="2" id="KW-0812">Transmembrane</keyword>
<feature type="region of interest" description="Disordered" evidence="1">
    <location>
        <begin position="853"/>
        <end position="900"/>
    </location>
</feature>
<accession>A0A385PZU5</accession>
<evidence type="ECO:0000313" key="4">
    <source>
        <dbReference type="Proteomes" id="UP000265562"/>
    </source>
</evidence>
<dbReference type="EMBL" id="CP032364">
    <property type="protein sequence ID" value="AYA99485.1"/>
    <property type="molecule type" value="Genomic_DNA"/>
</dbReference>
<feature type="transmembrane region" description="Helical" evidence="2">
    <location>
        <begin position="445"/>
        <end position="465"/>
    </location>
</feature>
<keyword evidence="2" id="KW-1133">Transmembrane helix</keyword>
<keyword evidence="2" id="KW-0472">Membrane</keyword>
<proteinExistence type="predicted"/>
<feature type="transmembrane region" description="Helical" evidence="2">
    <location>
        <begin position="142"/>
        <end position="159"/>
    </location>
</feature>
<feature type="transmembrane region" description="Helical" evidence="2">
    <location>
        <begin position="416"/>
        <end position="438"/>
    </location>
</feature>
<name>A0A385PZU5_9FIRM</name>
<feature type="transmembrane region" description="Helical" evidence="2">
    <location>
        <begin position="240"/>
        <end position="262"/>
    </location>
</feature>
<evidence type="ECO:0000256" key="2">
    <source>
        <dbReference type="SAM" id="Phobius"/>
    </source>
</evidence>
<organism evidence="3 4">
    <name type="scientific">Lachnoanaerobaculum umeaense</name>
    <dbReference type="NCBI Taxonomy" id="617123"/>
    <lineage>
        <taxon>Bacteria</taxon>
        <taxon>Bacillati</taxon>
        <taxon>Bacillota</taxon>
        <taxon>Clostridia</taxon>
        <taxon>Lachnospirales</taxon>
        <taxon>Lachnospiraceae</taxon>
        <taxon>Lachnoanaerobaculum</taxon>
    </lineage>
</organism>
<feature type="transmembrane region" description="Helical" evidence="2">
    <location>
        <begin position="191"/>
        <end position="220"/>
    </location>
</feature>
<dbReference type="Pfam" id="PF09586">
    <property type="entry name" value="YfhO"/>
    <property type="match status" value="1"/>
</dbReference>
<dbReference type="KEGG" id="lua:D4A81_05780"/>
<feature type="transmembrane region" description="Helical" evidence="2">
    <location>
        <begin position="803"/>
        <end position="823"/>
    </location>
</feature>
<dbReference type="Proteomes" id="UP000265562">
    <property type="component" value="Chromosome"/>
</dbReference>